<dbReference type="InterPro" id="IPR006638">
    <property type="entry name" value="Elp3/MiaA/NifB-like_rSAM"/>
</dbReference>
<dbReference type="SFLD" id="SFLDF00281">
    <property type="entry name" value="FeMo_cofactor_biosynthesis_pro"/>
    <property type="match status" value="1"/>
</dbReference>
<evidence type="ECO:0000256" key="7">
    <source>
        <dbReference type="ARBA" id="ARBA00022691"/>
    </source>
</evidence>
<evidence type="ECO:0000259" key="15">
    <source>
        <dbReference type="PROSITE" id="PS51918"/>
    </source>
</evidence>
<gene>
    <name evidence="16" type="primary">nifB</name>
    <name evidence="16" type="ORF">AMPC_39600</name>
</gene>
<name>A0ABM7XG89_9BACT</name>
<proteinExistence type="inferred from homology"/>
<dbReference type="SMART" id="SM00729">
    <property type="entry name" value="Elp3"/>
    <property type="match status" value="1"/>
</dbReference>
<comment type="function">
    <text evidence="2">Involved in the biosynthesis of the iron-molybdenum cofactor (FeMo-co or M-cluster) found in the dinitrogenase enzyme of the nitrogenase complex in nitrogen-fixing microorganisms. NifB catalyzes the crucial step of radical SAM-dependent carbide insertion that occurs concomitant with the insertion of a 9th sulfur and the rearrangement/coupling of two [4Fe-4S] clusters into a [8Fe-9S-C] cluster, the precursor to the M-cluster.</text>
</comment>
<dbReference type="CDD" id="cd00852">
    <property type="entry name" value="NifB"/>
    <property type="match status" value="1"/>
</dbReference>
<keyword evidence="12" id="KW-0456">Lyase</keyword>
<evidence type="ECO:0000256" key="13">
    <source>
        <dbReference type="ARBA" id="ARBA00030926"/>
    </source>
</evidence>
<evidence type="ECO:0000256" key="14">
    <source>
        <dbReference type="ARBA" id="ARBA00032102"/>
    </source>
</evidence>
<dbReference type="InterPro" id="IPR058240">
    <property type="entry name" value="rSAM_sf"/>
</dbReference>
<dbReference type="Gene3D" id="3.20.20.70">
    <property type="entry name" value="Aldolase class I"/>
    <property type="match status" value="1"/>
</dbReference>
<dbReference type="PROSITE" id="PS51918">
    <property type="entry name" value="RADICAL_SAM"/>
    <property type="match status" value="1"/>
</dbReference>
<comment type="similarity">
    <text evidence="4">Belongs to the radical SAM superfamily. NifB family.</text>
</comment>
<dbReference type="PROSITE" id="PS01305">
    <property type="entry name" value="MOAA_NIFB_PQQE"/>
    <property type="match status" value="1"/>
</dbReference>
<evidence type="ECO:0000313" key="16">
    <source>
        <dbReference type="EMBL" id="BDG10847.1"/>
    </source>
</evidence>
<protein>
    <recommendedName>
        <fullName evidence="5">FeMo cofactor biosynthesis protein NifB</fullName>
    </recommendedName>
    <alternativeName>
        <fullName evidence="14">Nitrogenase cofactor maturase NifB</fullName>
    </alternativeName>
    <alternativeName>
        <fullName evidence="13">Radical SAM assemblase NifB</fullName>
    </alternativeName>
</protein>
<dbReference type="Pfam" id="PF02579">
    <property type="entry name" value="Nitro_FeMo-Co"/>
    <property type="match status" value="1"/>
</dbReference>
<keyword evidence="10" id="KW-0411">Iron-sulfur</keyword>
<dbReference type="PANTHER" id="PTHR43787:SF13">
    <property type="entry name" value="FEMO COFACTOR BIOSYNTHESIS PROTEIN NIFB"/>
    <property type="match status" value="1"/>
</dbReference>
<evidence type="ECO:0000256" key="5">
    <source>
        <dbReference type="ARBA" id="ARBA00021702"/>
    </source>
</evidence>
<evidence type="ECO:0000256" key="12">
    <source>
        <dbReference type="ARBA" id="ARBA00023239"/>
    </source>
</evidence>
<dbReference type="SUPFAM" id="SSF102114">
    <property type="entry name" value="Radical SAM enzymes"/>
    <property type="match status" value="1"/>
</dbReference>
<dbReference type="InterPro" id="IPR013785">
    <property type="entry name" value="Aldolase_TIM"/>
</dbReference>
<dbReference type="SFLD" id="SFLDG01068">
    <property type="entry name" value="FeMo_cofactor_biosynthesis_pro"/>
    <property type="match status" value="1"/>
</dbReference>
<evidence type="ECO:0000256" key="4">
    <source>
        <dbReference type="ARBA" id="ARBA00006804"/>
    </source>
</evidence>
<dbReference type="InterPro" id="IPR036105">
    <property type="entry name" value="DiNase_FeMo-co_biosyn_sf"/>
</dbReference>
<dbReference type="SFLD" id="SFLDG01067">
    <property type="entry name" value="SPASM/twitch_domain_containing"/>
    <property type="match status" value="1"/>
</dbReference>
<dbReference type="NCBIfam" id="TIGR01290">
    <property type="entry name" value="nifB"/>
    <property type="match status" value="1"/>
</dbReference>
<sequence>MTPNPLAVLGPPSPAQNCRYDGGCGGHGEAGSGLPPEVHARVADHPCYGPGADHRFARIHLPVAPACNIQCHYCNRKYDCAGESRPGVTSRRLTPEEAVARARAVAAELPKLSVVGIAGPGDPLAPGSVAHTFATLEGVKRALPGVRLCVSTNGLALADHADRLADLGVEHVTVTVNALDPEVGARLYAWVAWRGRRYTGPGAARLLSERQLEGLARLATRGVLCKVNSVLVPGVNDAHLPAVSRAVQGLGCFAHNVMPLLSAPEHGTHFGLTGQRGPTEAELAAVRRACGGRQMTHCRQCRADAVGMLGDDQNARFAHAGEAVRVAVATRDGARVDQHFGHATAFRVYELAAGGARLVAEREVSHYCRGGEGDEDVLPATLRALADCRAVLVAKVGRCPREALQAAGIEPSEAQAFLPIPAALAAWEAARAKEVA</sequence>
<organism evidence="16 17">
    <name type="scientific">Anaeromyxobacter paludicola</name>
    <dbReference type="NCBI Taxonomy" id="2918171"/>
    <lineage>
        <taxon>Bacteria</taxon>
        <taxon>Pseudomonadati</taxon>
        <taxon>Myxococcota</taxon>
        <taxon>Myxococcia</taxon>
        <taxon>Myxococcales</taxon>
        <taxon>Cystobacterineae</taxon>
        <taxon>Anaeromyxobacteraceae</taxon>
        <taxon>Anaeromyxobacter</taxon>
    </lineage>
</organism>
<evidence type="ECO:0000256" key="3">
    <source>
        <dbReference type="ARBA" id="ARBA00005155"/>
    </source>
</evidence>
<keyword evidence="7" id="KW-0949">S-adenosyl-L-methionine</keyword>
<keyword evidence="17" id="KW-1185">Reference proteome</keyword>
<dbReference type="InterPro" id="IPR005980">
    <property type="entry name" value="Nase_CF_NifB"/>
</dbReference>
<reference evidence="17" key="1">
    <citation type="journal article" date="2022" name="Int. J. Syst. Evol. Microbiol.">
        <title>Anaeromyxobacter oryzae sp. nov., Anaeromyxobacter diazotrophicus sp. nov. and Anaeromyxobacter paludicola sp. nov., isolated from paddy soils.</title>
        <authorList>
            <person name="Itoh H."/>
            <person name="Xu Z."/>
            <person name="Mise K."/>
            <person name="Masuda Y."/>
            <person name="Ushijima N."/>
            <person name="Hayakawa C."/>
            <person name="Shiratori Y."/>
            <person name="Senoo K."/>
        </authorList>
    </citation>
    <scope>NUCLEOTIDE SEQUENCE [LARGE SCALE GENOMIC DNA]</scope>
    <source>
        <strain evidence="17">Red630</strain>
    </source>
</reference>
<dbReference type="CDD" id="cd01335">
    <property type="entry name" value="Radical_SAM"/>
    <property type="match status" value="1"/>
</dbReference>
<dbReference type="Pfam" id="PF04055">
    <property type="entry name" value="Radical_SAM"/>
    <property type="match status" value="1"/>
</dbReference>
<evidence type="ECO:0000256" key="1">
    <source>
        <dbReference type="ARBA" id="ARBA00001966"/>
    </source>
</evidence>
<dbReference type="Proteomes" id="UP001162734">
    <property type="component" value="Chromosome"/>
</dbReference>
<dbReference type="Gene3D" id="3.30.420.130">
    <property type="entry name" value="Dinitrogenase iron-molybdenum cofactor biosynthesis domain"/>
    <property type="match status" value="1"/>
</dbReference>
<evidence type="ECO:0000256" key="6">
    <source>
        <dbReference type="ARBA" id="ARBA00022485"/>
    </source>
</evidence>
<evidence type="ECO:0000256" key="8">
    <source>
        <dbReference type="ARBA" id="ARBA00022723"/>
    </source>
</evidence>
<dbReference type="RefSeq" id="WP_248343436.1">
    <property type="nucleotide sequence ID" value="NZ_AP025592.1"/>
</dbReference>
<evidence type="ECO:0000313" key="17">
    <source>
        <dbReference type="Proteomes" id="UP001162734"/>
    </source>
</evidence>
<comment type="cofactor">
    <cofactor evidence="1">
        <name>[4Fe-4S] cluster</name>
        <dbReference type="ChEBI" id="CHEBI:49883"/>
    </cofactor>
</comment>
<dbReference type="InterPro" id="IPR000385">
    <property type="entry name" value="MoaA_NifB_PqqE_Fe-S-bd_CS"/>
</dbReference>
<keyword evidence="11" id="KW-0535">Nitrogen fixation</keyword>
<evidence type="ECO:0000256" key="2">
    <source>
        <dbReference type="ARBA" id="ARBA00003522"/>
    </source>
</evidence>
<dbReference type="SUPFAM" id="SSF53146">
    <property type="entry name" value="Nitrogenase accessory factor-like"/>
    <property type="match status" value="1"/>
</dbReference>
<dbReference type="SFLD" id="SFLDS00029">
    <property type="entry name" value="Radical_SAM"/>
    <property type="match status" value="1"/>
</dbReference>
<comment type="pathway">
    <text evidence="3">Cofactor biosynthesis; Fe-Mo cofactor biosynthesis.</text>
</comment>
<dbReference type="InterPro" id="IPR007197">
    <property type="entry name" value="rSAM"/>
</dbReference>
<keyword evidence="8" id="KW-0479">Metal-binding</keyword>
<evidence type="ECO:0000256" key="10">
    <source>
        <dbReference type="ARBA" id="ARBA00023014"/>
    </source>
</evidence>
<keyword evidence="9" id="KW-0408">Iron</keyword>
<dbReference type="InterPro" id="IPR003731">
    <property type="entry name" value="Di-Nase_FeMo-co_biosynth"/>
</dbReference>
<evidence type="ECO:0000256" key="9">
    <source>
        <dbReference type="ARBA" id="ARBA00023004"/>
    </source>
</evidence>
<dbReference type="InterPro" id="IPR034165">
    <property type="entry name" value="NifB_C"/>
</dbReference>
<keyword evidence="6" id="KW-0004">4Fe-4S</keyword>
<dbReference type="PANTHER" id="PTHR43787">
    <property type="entry name" value="FEMO COFACTOR BIOSYNTHESIS PROTEIN NIFB-RELATED"/>
    <property type="match status" value="1"/>
</dbReference>
<feature type="domain" description="Radical SAM core" evidence="15">
    <location>
        <begin position="49"/>
        <end position="299"/>
    </location>
</feature>
<evidence type="ECO:0000256" key="11">
    <source>
        <dbReference type="ARBA" id="ARBA00023231"/>
    </source>
</evidence>
<accession>A0ABM7XG89</accession>
<dbReference type="EMBL" id="AP025592">
    <property type="protein sequence ID" value="BDG10847.1"/>
    <property type="molecule type" value="Genomic_DNA"/>
</dbReference>